<proteinExistence type="predicted"/>
<accession>I2GIJ3</accession>
<evidence type="ECO:0000313" key="3">
    <source>
        <dbReference type="Proteomes" id="UP000009309"/>
    </source>
</evidence>
<organism evidence="2 3">
    <name type="scientific">Fibrisoma limi BUZ 3</name>
    <dbReference type="NCBI Taxonomy" id="1185876"/>
    <lineage>
        <taxon>Bacteria</taxon>
        <taxon>Pseudomonadati</taxon>
        <taxon>Bacteroidota</taxon>
        <taxon>Cytophagia</taxon>
        <taxon>Cytophagales</taxon>
        <taxon>Spirosomataceae</taxon>
        <taxon>Fibrisoma</taxon>
    </lineage>
</organism>
<keyword evidence="3" id="KW-1185">Reference proteome</keyword>
<reference evidence="2 3" key="1">
    <citation type="journal article" date="2012" name="J. Bacteriol.">
        <title>Genome Sequence of the Filamentous Bacterium Fibrisoma limi BUZ 3T.</title>
        <authorList>
            <person name="Filippini M."/>
            <person name="Qi W."/>
            <person name="Jaenicke S."/>
            <person name="Goesmann A."/>
            <person name="Smits T.H."/>
            <person name="Bagheri H.C."/>
        </authorList>
    </citation>
    <scope>NUCLEOTIDE SEQUENCE [LARGE SCALE GENOMIC DNA]</scope>
    <source>
        <strain evidence="3">BUZ 3T</strain>
    </source>
</reference>
<feature type="chain" id="PRO_5003659588" description="Outer membrane protein beta-barrel domain-containing protein" evidence="1">
    <location>
        <begin position="20"/>
        <end position="176"/>
    </location>
</feature>
<feature type="signal peptide" evidence="1">
    <location>
        <begin position="1"/>
        <end position="19"/>
    </location>
</feature>
<dbReference type="InterPro" id="IPR011250">
    <property type="entry name" value="OMP/PagP_B-barrel"/>
</dbReference>
<comment type="caution">
    <text evidence="2">The sequence shown here is derived from an EMBL/GenBank/DDBJ whole genome shotgun (WGS) entry which is preliminary data.</text>
</comment>
<dbReference type="OrthoDB" id="979162at2"/>
<gene>
    <name evidence="2" type="ORF">BN8_02834</name>
</gene>
<evidence type="ECO:0000256" key="1">
    <source>
        <dbReference type="SAM" id="SignalP"/>
    </source>
</evidence>
<dbReference type="STRING" id="1185876.BN8_02834"/>
<dbReference type="RefSeq" id="WP_009282298.1">
    <property type="nucleotide sequence ID" value="NZ_CAIT01000006.1"/>
</dbReference>
<protein>
    <recommendedName>
        <fullName evidence="4">Outer membrane protein beta-barrel domain-containing protein</fullName>
    </recommendedName>
</protein>
<dbReference type="Proteomes" id="UP000009309">
    <property type="component" value="Unassembled WGS sequence"/>
</dbReference>
<dbReference type="AlphaFoldDB" id="I2GIJ3"/>
<evidence type="ECO:0008006" key="4">
    <source>
        <dbReference type="Google" id="ProtNLM"/>
    </source>
</evidence>
<name>I2GIJ3_9BACT</name>
<evidence type="ECO:0000313" key="2">
    <source>
        <dbReference type="EMBL" id="CCH53718.1"/>
    </source>
</evidence>
<dbReference type="EMBL" id="CAIT01000006">
    <property type="protein sequence ID" value="CCH53718.1"/>
    <property type="molecule type" value="Genomic_DNA"/>
</dbReference>
<dbReference type="SUPFAM" id="SSF56925">
    <property type="entry name" value="OMPA-like"/>
    <property type="match status" value="1"/>
</dbReference>
<keyword evidence="1" id="KW-0732">Signal</keyword>
<sequence>MKKHVFICLLVVASQSALAQQPLRYTIWADGVLNAQLPKSNLYGLGAGLRAEVSMSLRSTKNAFFTQVGYTRFFEKEAFTANIGLLNVGYRYQVGRAFSASLGVGAQYWRERMRVRFPDYVIDETFTNILPSATVGLGWRIKTRYHIGLENRVLFKPENGRLSIRDNVALSLGYTL</sequence>